<organism evidence="2 3">
    <name type="scientific">Ilyodon furcidens</name>
    <name type="common">goldbreast splitfin</name>
    <dbReference type="NCBI Taxonomy" id="33524"/>
    <lineage>
        <taxon>Eukaryota</taxon>
        <taxon>Metazoa</taxon>
        <taxon>Chordata</taxon>
        <taxon>Craniata</taxon>
        <taxon>Vertebrata</taxon>
        <taxon>Euteleostomi</taxon>
        <taxon>Actinopterygii</taxon>
        <taxon>Neopterygii</taxon>
        <taxon>Teleostei</taxon>
        <taxon>Neoteleostei</taxon>
        <taxon>Acanthomorphata</taxon>
        <taxon>Ovalentaria</taxon>
        <taxon>Atherinomorphae</taxon>
        <taxon>Cyprinodontiformes</taxon>
        <taxon>Goodeidae</taxon>
        <taxon>Ilyodon</taxon>
    </lineage>
</organism>
<dbReference type="Proteomes" id="UP001482620">
    <property type="component" value="Unassembled WGS sequence"/>
</dbReference>
<evidence type="ECO:0000313" key="2">
    <source>
        <dbReference type="EMBL" id="MEQ2249706.1"/>
    </source>
</evidence>
<evidence type="ECO:0000313" key="3">
    <source>
        <dbReference type="Proteomes" id="UP001482620"/>
    </source>
</evidence>
<sequence>MLSSPCGPLHLQTYPCRSSQETSSLCARPGSDPAAPQPQNELQGAFVIQFGWANSTVDPSTATENSCTASPFVNVHTSMTGQLHLLNSLPTGRLFHSTVHVRGGVWAEKI</sequence>
<dbReference type="EMBL" id="JAHRIQ010086195">
    <property type="protein sequence ID" value="MEQ2249706.1"/>
    <property type="molecule type" value="Genomic_DNA"/>
</dbReference>
<keyword evidence="3" id="KW-1185">Reference proteome</keyword>
<name>A0ABV0UX40_9TELE</name>
<evidence type="ECO:0000256" key="1">
    <source>
        <dbReference type="SAM" id="MobiDB-lite"/>
    </source>
</evidence>
<gene>
    <name evidence="2" type="ORF">ILYODFUR_032033</name>
</gene>
<feature type="region of interest" description="Disordered" evidence="1">
    <location>
        <begin position="21"/>
        <end position="40"/>
    </location>
</feature>
<reference evidence="2 3" key="1">
    <citation type="submission" date="2021-06" db="EMBL/GenBank/DDBJ databases">
        <authorList>
            <person name="Palmer J.M."/>
        </authorList>
    </citation>
    <scope>NUCLEOTIDE SEQUENCE [LARGE SCALE GENOMIC DNA]</scope>
    <source>
        <strain evidence="3">if_2019</strain>
        <tissue evidence="2">Muscle</tissue>
    </source>
</reference>
<comment type="caution">
    <text evidence="2">The sequence shown here is derived from an EMBL/GenBank/DDBJ whole genome shotgun (WGS) entry which is preliminary data.</text>
</comment>
<protein>
    <submittedName>
        <fullName evidence="2">Uncharacterized protein</fullName>
    </submittedName>
</protein>
<proteinExistence type="predicted"/>
<accession>A0ABV0UX40</accession>